<evidence type="ECO:0000256" key="3">
    <source>
        <dbReference type="ARBA" id="ARBA00022643"/>
    </source>
</evidence>
<comment type="caution">
    <text evidence="7">The sequence shown here is derived from an EMBL/GenBank/DDBJ whole genome shotgun (WGS) entry which is preliminary data.</text>
</comment>
<evidence type="ECO:0000313" key="7">
    <source>
        <dbReference type="EMBL" id="KWZ77745.1"/>
    </source>
</evidence>
<dbReference type="STRING" id="33036.HMPREF3200_01216"/>
<dbReference type="Pfam" id="PF00881">
    <property type="entry name" value="Nitroreductase"/>
    <property type="match status" value="2"/>
</dbReference>
<evidence type="ECO:0000256" key="4">
    <source>
        <dbReference type="ARBA" id="ARBA00023002"/>
    </source>
</evidence>
<dbReference type="SUPFAM" id="SSF55469">
    <property type="entry name" value="FMN-dependent nitroreductase-like"/>
    <property type="match status" value="1"/>
</dbReference>
<dbReference type="PANTHER" id="PTHR43425:SF2">
    <property type="entry name" value="OXYGEN-INSENSITIVE NADPH NITROREDUCTASE"/>
    <property type="match status" value="1"/>
</dbReference>
<comment type="similarity">
    <text evidence="1 5">Belongs to the flavin oxidoreductase frp family.</text>
</comment>
<organism evidence="7 8">
    <name type="scientific">Anaerococcus tetradius</name>
    <dbReference type="NCBI Taxonomy" id="33036"/>
    <lineage>
        <taxon>Bacteria</taxon>
        <taxon>Bacillati</taxon>
        <taxon>Bacillota</taxon>
        <taxon>Tissierellia</taxon>
        <taxon>Tissierellales</taxon>
        <taxon>Peptoniphilaceae</taxon>
        <taxon>Anaerococcus</taxon>
    </lineage>
</organism>
<dbReference type="InterPro" id="IPR016446">
    <property type="entry name" value="Flavin_OxRdtase_Frp"/>
</dbReference>
<dbReference type="AlphaFoldDB" id="A0A133KE80"/>
<dbReference type="Gene3D" id="3.40.109.10">
    <property type="entry name" value="NADH Oxidase"/>
    <property type="match status" value="1"/>
</dbReference>
<dbReference type="InterPro" id="IPR000415">
    <property type="entry name" value="Nitroreductase-like"/>
</dbReference>
<keyword evidence="4 5" id="KW-0560">Oxidoreductase</keyword>
<dbReference type="EMBL" id="LRPM01000046">
    <property type="protein sequence ID" value="KWZ77745.1"/>
    <property type="molecule type" value="Genomic_DNA"/>
</dbReference>
<dbReference type="OrthoDB" id="9775805at2"/>
<feature type="domain" description="Nitroreductase" evidence="6">
    <location>
        <begin position="10"/>
        <end position="63"/>
    </location>
</feature>
<feature type="domain" description="Nitroreductase" evidence="6">
    <location>
        <begin position="105"/>
        <end position="163"/>
    </location>
</feature>
<accession>A0A133KE80</accession>
<evidence type="ECO:0000256" key="2">
    <source>
        <dbReference type="ARBA" id="ARBA00022630"/>
    </source>
</evidence>
<dbReference type="RefSeq" id="WP_060929521.1">
    <property type="nucleotide sequence ID" value="NZ_KQ955281.1"/>
</dbReference>
<dbReference type="PATRIC" id="fig|33036.3.peg.1205"/>
<keyword evidence="8" id="KW-1185">Reference proteome</keyword>
<gene>
    <name evidence="7" type="ORF">HMPREF3200_01216</name>
</gene>
<dbReference type="PIRSF" id="PIRSF005426">
    <property type="entry name" value="Frp"/>
    <property type="match status" value="1"/>
</dbReference>
<evidence type="ECO:0000259" key="6">
    <source>
        <dbReference type="Pfam" id="PF00881"/>
    </source>
</evidence>
<evidence type="ECO:0000256" key="5">
    <source>
        <dbReference type="PIRNR" id="PIRNR005426"/>
    </source>
</evidence>
<name>A0A133KE80_9FIRM</name>
<proteinExistence type="inferred from homology"/>
<reference evidence="8" key="1">
    <citation type="submission" date="2016-01" db="EMBL/GenBank/DDBJ databases">
        <authorList>
            <person name="Mitreva M."/>
            <person name="Pepin K.H."/>
            <person name="Mihindukulasuriya K.A."/>
            <person name="Fulton R."/>
            <person name="Fronick C."/>
            <person name="O'Laughlin M."/>
            <person name="Miner T."/>
            <person name="Herter B."/>
            <person name="Rosa B.A."/>
            <person name="Cordes M."/>
            <person name="Tomlinson C."/>
            <person name="Wollam A."/>
            <person name="Palsikar V.B."/>
            <person name="Mardis E.R."/>
            <person name="Wilson R.K."/>
        </authorList>
    </citation>
    <scope>NUCLEOTIDE SEQUENCE [LARGE SCALE GENOMIC DNA]</scope>
    <source>
        <strain evidence="8">MJR8151</strain>
    </source>
</reference>
<keyword evidence="5" id="KW-0521">NADP</keyword>
<keyword evidence="3 5" id="KW-0288">FMN</keyword>
<dbReference type="GO" id="GO:0016491">
    <property type="term" value="F:oxidoreductase activity"/>
    <property type="evidence" value="ECO:0007669"/>
    <property type="project" value="UniProtKB-UniRule"/>
</dbReference>
<dbReference type="PANTHER" id="PTHR43425">
    <property type="entry name" value="OXYGEN-INSENSITIVE NADPH NITROREDUCTASE"/>
    <property type="match status" value="1"/>
</dbReference>
<dbReference type="InterPro" id="IPR029479">
    <property type="entry name" value="Nitroreductase"/>
</dbReference>
<dbReference type="Proteomes" id="UP000070383">
    <property type="component" value="Unassembled WGS sequence"/>
</dbReference>
<protein>
    <submittedName>
        <fullName evidence="7">Putative oxygen-insensitive NADPH nitroreductase</fullName>
    </submittedName>
</protein>
<evidence type="ECO:0000313" key="8">
    <source>
        <dbReference type="Proteomes" id="UP000070383"/>
    </source>
</evidence>
<keyword evidence="2 5" id="KW-0285">Flavoprotein</keyword>
<sequence>MNNTIDIALKHRTIREFTNEKIDEKTINKLLEVANHSPSSNGMQFSTIIRIKNKTLKDKLAEIGGQAYMKRAPEIWIFVADLFRNYNIAKENSSENDEMIGFDKFIQAFTDSIIAAQNVAVAAESLGLGTNYYGNIHNDTQKIIDLLKLPKLTYPAVGLGFGYPKQNPQLKPRMPINLRAFVDSYQVFDNYNEKIKEYDEEMTNYYDLRDANRRSDSFSLQIPKRQGAIIFNRNKMFETLINQDFIIK</sequence>
<evidence type="ECO:0000256" key="1">
    <source>
        <dbReference type="ARBA" id="ARBA00008366"/>
    </source>
</evidence>